<dbReference type="Proteomes" id="UP000438093">
    <property type="component" value="Unassembled WGS sequence"/>
</dbReference>
<feature type="transmembrane region" description="Helical" evidence="8">
    <location>
        <begin position="82"/>
        <end position="106"/>
    </location>
</feature>
<dbReference type="GO" id="GO:0140911">
    <property type="term" value="F:pore-forming activity"/>
    <property type="evidence" value="ECO:0007669"/>
    <property type="project" value="InterPro"/>
</dbReference>
<evidence type="ECO:0000256" key="5">
    <source>
        <dbReference type="ARBA" id="ARBA00022989"/>
    </source>
</evidence>
<evidence type="ECO:0000256" key="1">
    <source>
        <dbReference type="ARBA" id="ARBA00004651"/>
    </source>
</evidence>
<gene>
    <name evidence="9" type="ORF">GJG86_08305</name>
</gene>
<keyword evidence="4 8" id="KW-0812">Transmembrane</keyword>
<dbReference type="GO" id="GO:0046872">
    <property type="term" value="F:metal ion binding"/>
    <property type="evidence" value="ECO:0007669"/>
    <property type="project" value="UniProtKB-KW"/>
</dbReference>
<keyword evidence="7" id="KW-0862">Zinc</keyword>
<evidence type="ECO:0000256" key="6">
    <source>
        <dbReference type="ARBA" id="ARBA00023136"/>
    </source>
</evidence>
<comment type="caution">
    <text evidence="9">The sequence shown here is derived from an EMBL/GenBank/DDBJ whole genome shotgun (WGS) entry which is preliminary data.</text>
</comment>
<keyword evidence="6 8" id="KW-0472">Membrane</keyword>
<accession>A0A6N7RMV2</accession>
<feature type="binding site" evidence="7">
    <location>
        <position position="105"/>
    </location>
    <ligand>
        <name>Zn(2+)</name>
        <dbReference type="ChEBI" id="CHEBI:29105"/>
    </ligand>
</feature>
<feature type="transmembrane region" description="Helical" evidence="8">
    <location>
        <begin position="199"/>
        <end position="220"/>
    </location>
</feature>
<feature type="transmembrane region" description="Helical" evidence="8">
    <location>
        <begin position="175"/>
        <end position="193"/>
    </location>
</feature>
<feature type="transmembrane region" description="Helical" evidence="8">
    <location>
        <begin position="146"/>
        <end position="168"/>
    </location>
</feature>
<keyword evidence="10" id="KW-1185">Reference proteome</keyword>
<reference evidence="10" key="1">
    <citation type="submission" date="2019-08" db="EMBL/GenBank/DDBJ databases">
        <title>Arthrobacter sp. nov., isolated from plateau pika and Tibetan wild ass.</title>
        <authorList>
            <person name="Ge Y."/>
        </authorList>
    </citation>
    <scope>NUCLEOTIDE SEQUENCE [LARGE SCALE GENOMIC DNA]</scope>
    <source>
        <strain evidence="10">HF-4214</strain>
    </source>
</reference>
<evidence type="ECO:0000256" key="7">
    <source>
        <dbReference type="PIRSR" id="PIRSR604254-1"/>
    </source>
</evidence>
<feature type="transmembrane region" description="Helical" evidence="8">
    <location>
        <begin position="232"/>
        <end position="249"/>
    </location>
</feature>
<keyword evidence="7" id="KW-0479">Metal-binding</keyword>
<evidence type="ECO:0000313" key="10">
    <source>
        <dbReference type="Proteomes" id="UP000438093"/>
    </source>
</evidence>
<dbReference type="EMBL" id="VTFY01000007">
    <property type="protein sequence ID" value="MRX82494.1"/>
    <property type="molecule type" value="Genomic_DNA"/>
</dbReference>
<proteinExistence type="inferred from homology"/>
<comment type="similarity">
    <text evidence="2">Belongs to the UPF0073 (Hly-III) family.</text>
</comment>
<dbReference type="InterPro" id="IPR005744">
    <property type="entry name" value="Hy-lIII"/>
</dbReference>
<dbReference type="PANTHER" id="PTHR20855:SF3">
    <property type="entry name" value="LD03007P"/>
    <property type="match status" value="1"/>
</dbReference>
<organism evidence="9 10">
    <name type="scientific">Eggerthella guodeyinii</name>
    <dbReference type="NCBI Taxonomy" id="2690837"/>
    <lineage>
        <taxon>Bacteria</taxon>
        <taxon>Bacillati</taxon>
        <taxon>Actinomycetota</taxon>
        <taxon>Coriobacteriia</taxon>
        <taxon>Eggerthellales</taxon>
        <taxon>Eggerthellaceae</taxon>
        <taxon>Eggerthella</taxon>
    </lineage>
</organism>
<feature type="binding site" evidence="7">
    <location>
        <position position="231"/>
    </location>
    <ligand>
        <name>Zn(2+)</name>
        <dbReference type="ChEBI" id="CHEBI:29105"/>
    </ligand>
</feature>
<dbReference type="NCBIfam" id="TIGR01065">
    <property type="entry name" value="hlyIII"/>
    <property type="match status" value="1"/>
</dbReference>
<evidence type="ECO:0000313" key="9">
    <source>
        <dbReference type="EMBL" id="MRX82494.1"/>
    </source>
</evidence>
<comment type="subcellular location">
    <subcellularLocation>
        <location evidence="1">Cell membrane</location>
        <topology evidence="1">Multi-pass membrane protein</topology>
    </subcellularLocation>
</comment>
<feature type="transmembrane region" description="Helical" evidence="8">
    <location>
        <begin position="55"/>
        <end position="76"/>
    </location>
</feature>
<name>A0A6N7RMV2_9ACTN</name>
<evidence type="ECO:0000256" key="4">
    <source>
        <dbReference type="ARBA" id="ARBA00022692"/>
    </source>
</evidence>
<dbReference type="GO" id="GO:0005886">
    <property type="term" value="C:plasma membrane"/>
    <property type="evidence" value="ECO:0007669"/>
    <property type="project" value="UniProtKB-SubCell"/>
</dbReference>
<keyword evidence="3" id="KW-1003">Cell membrane</keyword>
<protein>
    <submittedName>
        <fullName evidence="9">Hemolysin III family protein</fullName>
    </submittedName>
</protein>
<dbReference type="AlphaFoldDB" id="A0A6N7RMV2"/>
<dbReference type="Pfam" id="PF03006">
    <property type="entry name" value="HlyIII"/>
    <property type="match status" value="1"/>
</dbReference>
<dbReference type="InterPro" id="IPR004254">
    <property type="entry name" value="AdipoR/HlyIII-related"/>
</dbReference>
<keyword evidence="5 8" id="KW-1133">Transmembrane helix</keyword>
<feature type="binding site" evidence="7">
    <location>
        <position position="227"/>
    </location>
    <ligand>
        <name>Zn(2+)</name>
        <dbReference type="ChEBI" id="CHEBI:29105"/>
    </ligand>
</feature>
<dbReference type="PANTHER" id="PTHR20855">
    <property type="entry name" value="ADIPOR/PROGESTIN RECEPTOR-RELATED"/>
    <property type="match status" value="1"/>
</dbReference>
<sequence>MQKPVPGWTPSQFKPNDYVNMHALRDEVSNTSASAANKARNIREYTLGEEIANSISHGIGVLLAIAAIPILVVRALDDGGGIYLFAALVYTLTMLLEYTMSTLYHAIAVDRAKRVFKVLDHSCIYLFIAGSYTPFCLISLADSGGVWLCAFVWLVALAGVACEAFWVFRPRWVSAVLYLLMGWCVVWFLPALIEAIPGPGLWLLVGGGICYSIGCIFYVLKKVPYMHSLFHLWVLAGSVLQFLAISLYVM</sequence>
<evidence type="ECO:0000256" key="3">
    <source>
        <dbReference type="ARBA" id="ARBA00022475"/>
    </source>
</evidence>
<evidence type="ECO:0000256" key="2">
    <source>
        <dbReference type="ARBA" id="ARBA00008488"/>
    </source>
</evidence>
<evidence type="ECO:0000256" key="8">
    <source>
        <dbReference type="SAM" id="Phobius"/>
    </source>
</evidence>
<feature type="transmembrane region" description="Helical" evidence="8">
    <location>
        <begin position="118"/>
        <end position="140"/>
    </location>
</feature>